<feature type="transmembrane region" description="Helical" evidence="2">
    <location>
        <begin position="33"/>
        <end position="57"/>
    </location>
</feature>
<comment type="caution">
    <text evidence="3">The sequence shown here is derived from an EMBL/GenBank/DDBJ whole genome shotgun (WGS) entry which is preliminary data.</text>
</comment>
<keyword evidence="2" id="KW-0812">Transmembrane</keyword>
<evidence type="ECO:0000256" key="2">
    <source>
        <dbReference type="SAM" id="Phobius"/>
    </source>
</evidence>
<feature type="compositionally biased region" description="Basic and acidic residues" evidence="1">
    <location>
        <begin position="1"/>
        <end position="10"/>
    </location>
</feature>
<organism evidence="3 4">
    <name type="scientific">Nocardiopsis tropica</name>
    <dbReference type="NCBI Taxonomy" id="109330"/>
    <lineage>
        <taxon>Bacteria</taxon>
        <taxon>Bacillati</taxon>
        <taxon>Actinomycetota</taxon>
        <taxon>Actinomycetes</taxon>
        <taxon>Streptosporangiales</taxon>
        <taxon>Nocardiopsidaceae</taxon>
        <taxon>Nocardiopsis</taxon>
    </lineage>
</organism>
<dbReference type="Proteomes" id="UP001432401">
    <property type="component" value="Unassembled WGS sequence"/>
</dbReference>
<dbReference type="EMBL" id="JBEQNB010000004">
    <property type="protein sequence ID" value="MES0833885.1"/>
    <property type="molecule type" value="Genomic_DNA"/>
</dbReference>
<protein>
    <submittedName>
        <fullName evidence="3">Uncharacterized protein</fullName>
    </submittedName>
</protein>
<evidence type="ECO:0000313" key="3">
    <source>
        <dbReference type="EMBL" id="MES0833885.1"/>
    </source>
</evidence>
<evidence type="ECO:0000256" key="1">
    <source>
        <dbReference type="SAM" id="MobiDB-lite"/>
    </source>
</evidence>
<sequence length="249" mass="25291">MYPDEPDRQEPQGGVESRSRRRPGGEEEPARKVTLAIALTVTFVFLLATAAGLGWFLSDGGPFSGGGSASEEDGRAADETGGDEAGGGQAGGEASPEGTVEDPRSGLTYQLPGEGWQRLGDDEVPPEYYSYAVYGSAEDPDAIIVTGSEQLHAAEPMAVAGVRLAVESLGGLVTDVASLEVEPSGATDVGGSPAFGVAVDGGGDEASYGRFLLVETGDRNGAFMLGINTDGGEEATAAIDEAFASVGVL</sequence>
<accession>A0ABV1ZS01</accession>
<evidence type="ECO:0000313" key="4">
    <source>
        <dbReference type="Proteomes" id="UP001432401"/>
    </source>
</evidence>
<reference evidence="3 4" key="1">
    <citation type="submission" date="2024-06" db="EMBL/GenBank/DDBJ databases">
        <authorList>
            <person name="Bataeva Y.V."/>
            <person name="Grigorian L.N."/>
            <person name="Solomentsev V.I."/>
        </authorList>
    </citation>
    <scope>NUCLEOTIDE SEQUENCE [LARGE SCALE GENOMIC DNA]</scope>
    <source>
        <strain evidence="4">SCPM-O-B-12605 (RCAM04882)</strain>
    </source>
</reference>
<feature type="region of interest" description="Disordered" evidence="1">
    <location>
        <begin position="1"/>
        <end position="30"/>
    </location>
</feature>
<proteinExistence type="predicted"/>
<gene>
    <name evidence="3" type="ORF">ABUK86_08870</name>
</gene>
<keyword evidence="4" id="KW-1185">Reference proteome</keyword>
<keyword evidence="2" id="KW-0472">Membrane</keyword>
<keyword evidence="2" id="KW-1133">Transmembrane helix</keyword>
<name>A0ABV1ZS01_9ACTN</name>
<dbReference type="RefSeq" id="WP_352983186.1">
    <property type="nucleotide sequence ID" value="NZ_JBEQNA010000005.1"/>
</dbReference>
<feature type="region of interest" description="Disordered" evidence="1">
    <location>
        <begin position="64"/>
        <end position="120"/>
    </location>
</feature>